<dbReference type="GO" id="GO:0005656">
    <property type="term" value="C:nuclear pre-replicative complex"/>
    <property type="evidence" value="ECO:0007669"/>
    <property type="project" value="TreeGrafter"/>
</dbReference>
<gene>
    <name evidence="8" type="ORF">LAMI_0H09032G</name>
</gene>
<dbReference type="PANTHER" id="PTHR12748:SF0">
    <property type="entry name" value="ORIGIN RECOGNITION COMPLEX SUBUNIT 3"/>
    <property type="match status" value="1"/>
</dbReference>
<dbReference type="STRING" id="1230905.A0A1G4KG37"/>
<proteinExistence type="inferred from homology"/>
<evidence type="ECO:0000313" key="9">
    <source>
        <dbReference type="Proteomes" id="UP000191024"/>
    </source>
</evidence>
<reference evidence="9" key="1">
    <citation type="submission" date="2016-03" db="EMBL/GenBank/DDBJ databases">
        <authorList>
            <person name="Devillers H."/>
        </authorList>
    </citation>
    <scope>NUCLEOTIDE SEQUENCE [LARGE SCALE GENOMIC DNA]</scope>
</reference>
<dbReference type="InterPro" id="IPR040855">
    <property type="entry name" value="ORC_WH_C"/>
</dbReference>
<dbReference type="InterPro" id="IPR020795">
    <property type="entry name" value="ORC3"/>
</dbReference>
<dbReference type="GO" id="GO:0005664">
    <property type="term" value="C:nuclear origin of replication recognition complex"/>
    <property type="evidence" value="ECO:0007669"/>
    <property type="project" value="InterPro"/>
</dbReference>
<dbReference type="CDD" id="cd20704">
    <property type="entry name" value="Orc3"/>
    <property type="match status" value="1"/>
</dbReference>
<keyword evidence="5" id="KW-0539">Nucleus</keyword>
<dbReference type="GO" id="GO:0006270">
    <property type="term" value="P:DNA replication initiation"/>
    <property type="evidence" value="ECO:0007669"/>
    <property type="project" value="TreeGrafter"/>
</dbReference>
<dbReference type="OrthoDB" id="10265211at2759"/>
<evidence type="ECO:0000256" key="3">
    <source>
        <dbReference type="ARBA" id="ARBA00022705"/>
    </source>
</evidence>
<dbReference type="EMBL" id="LT598468">
    <property type="protein sequence ID" value="SCV03548.1"/>
    <property type="molecule type" value="Genomic_DNA"/>
</dbReference>
<evidence type="ECO:0000259" key="7">
    <source>
        <dbReference type="Pfam" id="PF18137"/>
    </source>
</evidence>
<name>A0A1G4KG37_9SACH</name>
<feature type="domain" description="Origin recognition complex subunit 3 N-terminal" evidence="6">
    <location>
        <begin position="5"/>
        <end position="344"/>
    </location>
</feature>
<feature type="domain" description="Origin recognition complex subunit 3 winged helix C-terminal" evidence="7">
    <location>
        <begin position="491"/>
        <end position="634"/>
    </location>
</feature>
<evidence type="ECO:0000256" key="1">
    <source>
        <dbReference type="ARBA" id="ARBA00004123"/>
    </source>
</evidence>
<sequence length="637" mass="73739">MRLNDFTETQKTHHTVYPRFEKSQNDTDHLIPFQRLLNGNESQEMVHKRWELYNQVHSQYHLQVDEILRKIEINLHGEIGRVLTTTSETNNSNTFKCLFLLGSDSTTTINLPETDSTIKSALIDLTPKESPNIRMMLRRSMFKLLTAMEPAMASVEKEEMTEGDLDVMLEGSEPPESDVKGGLSLLGISYDLSLLENFYSIFRTKLKLILNFKDVDSFNFQVLDDFIVLLSSALRHDFIEICLVFNINTNVSNIEKNLKQSTIRLIKKSLKQLDLSRNKGFKYCNEVFLSFLNTVEGKLNLSPDFVKFILDKMSNNTTHNLQLLVKILDFSLMSYFFQNPFSVFIDPTNVIHFSESYVSPLLRCPTFMNFIDGLVGEHAPGEEIHSLLENKNSSLEEFFAEFLVRENPVNGHLRIVTNILENVVGISNYNLIELYYHLLIGSLSTYAKKWPACDKHAEFFNFEPVDIMFQELFTLTNSKELFTQSLFPLFRSNLEDNLINSERILPPSTEQRDEAMTRTESLDDLIDLPMCRLFNLYREGSALINVFDFYTAFRETLPQEELFERLAAIIDSHEINLSEELIEELQKMRGEGKEAFLDKVAVAWCLQTISEFQHIGILKFYNSKSYEALEKCIWRGL</sequence>
<keyword evidence="3" id="KW-0235">DNA replication</keyword>
<keyword evidence="4" id="KW-0238">DNA-binding</keyword>
<dbReference type="GO" id="GO:0031261">
    <property type="term" value="C:DNA replication preinitiation complex"/>
    <property type="evidence" value="ECO:0007669"/>
    <property type="project" value="TreeGrafter"/>
</dbReference>
<comment type="similarity">
    <text evidence="2">Belongs to the ORC3 family.</text>
</comment>
<dbReference type="Pfam" id="PF07034">
    <property type="entry name" value="ORC3_N"/>
    <property type="match status" value="1"/>
</dbReference>
<evidence type="ECO:0000313" key="8">
    <source>
        <dbReference type="EMBL" id="SCV03548.1"/>
    </source>
</evidence>
<protein>
    <submittedName>
        <fullName evidence="8">LAMI_0H09032g1_1</fullName>
    </submittedName>
</protein>
<dbReference type="Pfam" id="PF18137">
    <property type="entry name" value="WHD_ORC"/>
    <property type="match status" value="1"/>
</dbReference>
<keyword evidence="9" id="KW-1185">Reference proteome</keyword>
<evidence type="ECO:0000256" key="4">
    <source>
        <dbReference type="ARBA" id="ARBA00023125"/>
    </source>
</evidence>
<dbReference type="PANTHER" id="PTHR12748">
    <property type="entry name" value="ORIGIN RECOGNITION COMPLEX SUBUNIT 3"/>
    <property type="match status" value="1"/>
</dbReference>
<evidence type="ECO:0000259" key="6">
    <source>
        <dbReference type="Pfam" id="PF07034"/>
    </source>
</evidence>
<dbReference type="Proteomes" id="UP000191024">
    <property type="component" value="Chromosome H"/>
</dbReference>
<evidence type="ECO:0000256" key="5">
    <source>
        <dbReference type="ARBA" id="ARBA00023242"/>
    </source>
</evidence>
<dbReference type="GO" id="GO:0003688">
    <property type="term" value="F:DNA replication origin binding"/>
    <property type="evidence" value="ECO:0007669"/>
    <property type="project" value="TreeGrafter"/>
</dbReference>
<accession>A0A1G4KG37</accession>
<evidence type="ECO:0000256" key="2">
    <source>
        <dbReference type="ARBA" id="ARBA00010977"/>
    </source>
</evidence>
<dbReference type="InterPro" id="IPR045667">
    <property type="entry name" value="ORC3_N"/>
</dbReference>
<comment type="subcellular location">
    <subcellularLocation>
        <location evidence="1">Nucleus</location>
    </subcellularLocation>
</comment>
<organism evidence="8 9">
    <name type="scientific">Lachancea mirantina</name>
    <dbReference type="NCBI Taxonomy" id="1230905"/>
    <lineage>
        <taxon>Eukaryota</taxon>
        <taxon>Fungi</taxon>
        <taxon>Dikarya</taxon>
        <taxon>Ascomycota</taxon>
        <taxon>Saccharomycotina</taxon>
        <taxon>Saccharomycetes</taxon>
        <taxon>Saccharomycetales</taxon>
        <taxon>Saccharomycetaceae</taxon>
        <taxon>Lachancea</taxon>
    </lineage>
</organism>
<dbReference type="AlphaFoldDB" id="A0A1G4KG37"/>